<dbReference type="InParanoid" id="A0A316W7M5"/>
<name>A0A316W7M5_9BASI</name>
<evidence type="ECO:0000313" key="1">
    <source>
        <dbReference type="EMBL" id="PWN45138.1"/>
    </source>
</evidence>
<dbReference type="Proteomes" id="UP000245783">
    <property type="component" value="Unassembled WGS sequence"/>
</dbReference>
<dbReference type="RefSeq" id="XP_025372298.1">
    <property type="nucleotide sequence ID" value="XM_025511122.1"/>
</dbReference>
<protein>
    <submittedName>
        <fullName evidence="1">Uncharacterized protein</fullName>
    </submittedName>
</protein>
<sequence>MSTAGSDCQAVVRAARKLVDCSGDRTIAQRAVPCVCGVRSRANGCDRQRMMHRRGCSIGVAGVVWRCEVKDWTDTAT</sequence>
<evidence type="ECO:0000313" key="2">
    <source>
        <dbReference type="Proteomes" id="UP000245783"/>
    </source>
</evidence>
<keyword evidence="2" id="KW-1185">Reference proteome</keyword>
<reference evidence="1 2" key="1">
    <citation type="journal article" date="2018" name="Mol. Biol. Evol.">
        <title>Broad Genomic Sampling Reveals a Smut Pathogenic Ancestry of the Fungal Clade Ustilaginomycotina.</title>
        <authorList>
            <person name="Kijpornyongpan T."/>
            <person name="Mondo S.J."/>
            <person name="Barry K."/>
            <person name="Sandor L."/>
            <person name="Lee J."/>
            <person name="Lipzen A."/>
            <person name="Pangilinan J."/>
            <person name="LaButti K."/>
            <person name="Hainaut M."/>
            <person name="Henrissat B."/>
            <person name="Grigoriev I.V."/>
            <person name="Spatafora J.W."/>
            <person name="Aime M.C."/>
        </authorList>
    </citation>
    <scope>NUCLEOTIDE SEQUENCE [LARGE SCALE GENOMIC DNA]</scope>
    <source>
        <strain evidence="1 2">MCA 4658</strain>
    </source>
</reference>
<dbReference type="GeneID" id="37032992"/>
<gene>
    <name evidence="1" type="ORF">IE81DRAFT_230879</name>
</gene>
<accession>A0A316W7M5</accession>
<dbReference type="AlphaFoldDB" id="A0A316W7M5"/>
<dbReference type="EMBL" id="KZ819357">
    <property type="protein sequence ID" value="PWN45138.1"/>
    <property type="molecule type" value="Genomic_DNA"/>
</dbReference>
<organism evidence="1 2">
    <name type="scientific">Ceraceosorus guamensis</name>
    <dbReference type="NCBI Taxonomy" id="1522189"/>
    <lineage>
        <taxon>Eukaryota</taxon>
        <taxon>Fungi</taxon>
        <taxon>Dikarya</taxon>
        <taxon>Basidiomycota</taxon>
        <taxon>Ustilaginomycotina</taxon>
        <taxon>Exobasidiomycetes</taxon>
        <taxon>Ceraceosorales</taxon>
        <taxon>Ceraceosoraceae</taxon>
        <taxon>Ceraceosorus</taxon>
    </lineage>
</organism>
<proteinExistence type="predicted"/>